<evidence type="ECO:0000259" key="1">
    <source>
        <dbReference type="Pfam" id="PF12697"/>
    </source>
</evidence>
<dbReference type="InterPro" id="IPR000073">
    <property type="entry name" value="AB_hydrolase_1"/>
</dbReference>
<proteinExistence type="predicted"/>
<dbReference type="AlphaFoldDB" id="A0A1G8AN57"/>
<dbReference type="Pfam" id="PF12697">
    <property type="entry name" value="Abhydrolase_6"/>
    <property type="match status" value="1"/>
</dbReference>
<dbReference type="RefSeq" id="WP_089837278.1">
    <property type="nucleotide sequence ID" value="NZ_FNBN01000009.1"/>
</dbReference>
<reference evidence="2 3" key="1">
    <citation type="submission" date="2016-10" db="EMBL/GenBank/DDBJ databases">
        <authorList>
            <person name="de Groot N.N."/>
        </authorList>
    </citation>
    <scope>NUCLEOTIDE SEQUENCE [LARGE SCALE GENOMIC DNA]</scope>
    <source>
        <strain evidence="2 3">DSM 527</strain>
    </source>
</reference>
<feature type="domain" description="AB hydrolase-1" evidence="1">
    <location>
        <begin position="29"/>
        <end position="271"/>
    </location>
</feature>
<name>A0A1G8AN57_CHIFI</name>
<dbReference type="STRING" id="104663.SAMN04488121_109307"/>
<dbReference type="InterPro" id="IPR050266">
    <property type="entry name" value="AB_hydrolase_sf"/>
</dbReference>
<dbReference type="GO" id="GO:0016020">
    <property type="term" value="C:membrane"/>
    <property type="evidence" value="ECO:0007669"/>
    <property type="project" value="TreeGrafter"/>
</dbReference>
<dbReference type="InterPro" id="IPR029058">
    <property type="entry name" value="AB_hydrolase_fold"/>
</dbReference>
<dbReference type="PANTHER" id="PTHR43798:SF33">
    <property type="entry name" value="HYDROLASE, PUTATIVE (AFU_ORTHOLOGUE AFUA_2G14860)-RELATED"/>
    <property type="match status" value="1"/>
</dbReference>
<evidence type="ECO:0000313" key="3">
    <source>
        <dbReference type="Proteomes" id="UP000199045"/>
    </source>
</evidence>
<dbReference type="GO" id="GO:0003824">
    <property type="term" value="F:catalytic activity"/>
    <property type="evidence" value="ECO:0007669"/>
    <property type="project" value="InterPro"/>
</dbReference>
<sequence length="280" mass="31388">MQAQMPDAKFIQIESTKLCYYEQGQGEVILLLHGWPQTSYVWRKVIPKLAKRNRVIAVDLPGLGNSGSAESYDTRTVAAIISKFITAQKIGKVHLVSHDVGSWVAVSFALQHEDQLNTLTVIDAAIPGFISDAVFKPENAKKIWQFYFHAVADIPELLVEGREEAYLSWYFSNKSFVKSAISVEDRDVYVKAYTGKDRLGRGFAYYRAFNLSAENNRNVQRRLTIPVWALGGQYALGEQIGNALKAIAEPKVVVIKDCGHYVPEEQPEETVKYIRMAIGG</sequence>
<dbReference type="Proteomes" id="UP000199045">
    <property type="component" value="Unassembled WGS sequence"/>
</dbReference>
<dbReference type="SUPFAM" id="SSF53474">
    <property type="entry name" value="alpha/beta-Hydrolases"/>
    <property type="match status" value="1"/>
</dbReference>
<dbReference type="OrthoDB" id="9773293at2"/>
<dbReference type="InterPro" id="IPR000639">
    <property type="entry name" value="Epox_hydrolase-like"/>
</dbReference>
<organism evidence="2 3">
    <name type="scientific">Chitinophaga filiformis</name>
    <name type="common">Myxococcus filiformis</name>
    <name type="synonym">Flexibacter filiformis</name>
    <dbReference type="NCBI Taxonomy" id="104663"/>
    <lineage>
        <taxon>Bacteria</taxon>
        <taxon>Pseudomonadati</taxon>
        <taxon>Bacteroidota</taxon>
        <taxon>Chitinophagia</taxon>
        <taxon>Chitinophagales</taxon>
        <taxon>Chitinophagaceae</taxon>
        <taxon>Chitinophaga</taxon>
    </lineage>
</organism>
<dbReference type="PANTHER" id="PTHR43798">
    <property type="entry name" value="MONOACYLGLYCEROL LIPASE"/>
    <property type="match status" value="1"/>
</dbReference>
<gene>
    <name evidence="2" type="ORF">SAMN04488121_109307</name>
</gene>
<dbReference type="Gene3D" id="3.40.50.1820">
    <property type="entry name" value="alpha/beta hydrolase"/>
    <property type="match status" value="1"/>
</dbReference>
<accession>A0A1G8AN57</accession>
<dbReference type="PRINTS" id="PR00412">
    <property type="entry name" value="EPOXHYDRLASE"/>
</dbReference>
<evidence type="ECO:0000313" key="2">
    <source>
        <dbReference type="EMBL" id="SDH21720.1"/>
    </source>
</evidence>
<dbReference type="EMBL" id="FNBN01000009">
    <property type="protein sequence ID" value="SDH21720.1"/>
    <property type="molecule type" value="Genomic_DNA"/>
</dbReference>
<protein>
    <submittedName>
        <fullName evidence="2">Pimeloyl-ACP methyl ester carboxylesterase</fullName>
    </submittedName>
</protein>